<evidence type="ECO:0000313" key="7">
    <source>
        <dbReference type="Proteomes" id="UP000176005"/>
    </source>
</evidence>
<keyword evidence="1 3" id="KW-0378">Hydrolase</keyword>
<evidence type="ECO:0000313" key="6">
    <source>
        <dbReference type="EMBL" id="OEV10343.1"/>
    </source>
</evidence>
<reference evidence="6 7" key="1">
    <citation type="journal article" date="2016" name="Front. Microbiol.">
        <title>Comparative Genomics Analysis of Streptomyces Species Reveals Their Adaptation to the Marine Environment and Their Diversity at the Genomic Level.</title>
        <authorList>
            <person name="Tian X."/>
            <person name="Zhang Z."/>
            <person name="Yang T."/>
            <person name="Chen M."/>
            <person name="Li J."/>
            <person name="Chen F."/>
            <person name="Yang J."/>
            <person name="Li W."/>
            <person name="Zhang B."/>
            <person name="Zhang Z."/>
            <person name="Wu J."/>
            <person name="Zhang C."/>
            <person name="Long L."/>
            <person name="Xiao J."/>
        </authorList>
    </citation>
    <scope>NUCLEOTIDE SEQUENCE [LARGE SCALE GENOMIC DNA]</scope>
    <source>
        <strain evidence="6 7">SCSIO 10429</strain>
    </source>
</reference>
<dbReference type="GO" id="GO:0004553">
    <property type="term" value="F:hydrolase activity, hydrolyzing O-glycosyl compounds"/>
    <property type="evidence" value="ECO:0007669"/>
    <property type="project" value="InterPro"/>
</dbReference>
<name>A0A1E7L2S7_9ACTN</name>
<evidence type="ECO:0000256" key="4">
    <source>
        <dbReference type="SAM" id="MobiDB-lite"/>
    </source>
</evidence>
<feature type="domain" description="GH26" evidence="5">
    <location>
        <begin position="42"/>
        <end position="330"/>
    </location>
</feature>
<dbReference type="InterPro" id="IPR017853">
    <property type="entry name" value="GH"/>
</dbReference>
<organism evidence="6 7">
    <name type="scientific">Streptomyces nanshensis</name>
    <dbReference type="NCBI Taxonomy" id="518642"/>
    <lineage>
        <taxon>Bacteria</taxon>
        <taxon>Bacillati</taxon>
        <taxon>Actinomycetota</taxon>
        <taxon>Actinomycetes</taxon>
        <taxon>Kitasatosporales</taxon>
        <taxon>Streptomycetaceae</taxon>
        <taxon>Streptomyces</taxon>
    </lineage>
</organism>
<sequence length="390" mass="43787">MPDFESESFVRHAASHGGATPSPAPASPGASPKSSGSGPAQRSAVAPLAPLGAFLRSDSDGVRRITQLQSWLGGTELKVAHTYLPGDLWSNIEGRPEFLRPWTRWREQQKDRFLVLNVPMLERNEDGLPDDEVRGLLRQGADGRFDNHYRTLAERLVRLKSPDTVIVLGWEMNGLTYSHRCAPDPGAWTAYWRRIVNTMRSVPGQQFRFDFAPSRGSDAFPWTECYPGDDFVDIVGMDTYDQPEGTSFDEQVNEPHGLQAQVDFARDHGKAVSYPEWGLFRNGDNPEYVRRMLDWFDRHKPLYQTLTDYCPHGVWQCSENPASAETFRAALYARSGGASGPPGATPSPSRTAVPVPTEPGSRIPWYEKCFVYGRYCVRFDKVLPDWWTSG</sequence>
<evidence type="ECO:0000256" key="2">
    <source>
        <dbReference type="ARBA" id="ARBA00023295"/>
    </source>
</evidence>
<dbReference type="Gene3D" id="3.20.20.80">
    <property type="entry name" value="Glycosidases"/>
    <property type="match status" value="1"/>
</dbReference>
<evidence type="ECO:0000256" key="1">
    <source>
        <dbReference type="ARBA" id="ARBA00022801"/>
    </source>
</evidence>
<feature type="active site" description="Proton donor" evidence="3">
    <location>
        <position position="171"/>
    </location>
</feature>
<comment type="caution">
    <text evidence="6">The sequence shown here is derived from an EMBL/GenBank/DDBJ whole genome shotgun (WGS) entry which is preliminary data.</text>
</comment>
<dbReference type="PROSITE" id="PS51764">
    <property type="entry name" value="GH26"/>
    <property type="match status" value="1"/>
</dbReference>
<dbReference type="EMBL" id="LJGW01000306">
    <property type="protein sequence ID" value="OEV10343.1"/>
    <property type="molecule type" value="Genomic_DNA"/>
</dbReference>
<keyword evidence="2 3" id="KW-0326">Glycosidase</keyword>
<dbReference type="InterPro" id="IPR022790">
    <property type="entry name" value="GH26_dom"/>
</dbReference>
<protein>
    <recommendedName>
        <fullName evidence="5">GH26 domain-containing protein</fullName>
    </recommendedName>
</protein>
<dbReference type="Pfam" id="PF02156">
    <property type="entry name" value="Glyco_hydro_26"/>
    <property type="match status" value="1"/>
</dbReference>
<dbReference type="AlphaFoldDB" id="A0A1E7L2S7"/>
<feature type="region of interest" description="Disordered" evidence="4">
    <location>
        <begin position="337"/>
        <end position="357"/>
    </location>
</feature>
<dbReference type="PATRIC" id="fig|518642.10.peg.3841"/>
<feature type="region of interest" description="Disordered" evidence="4">
    <location>
        <begin position="1"/>
        <end position="44"/>
    </location>
</feature>
<accession>A0A1E7L2S7</accession>
<proteinExistence type="inferred from homology"/>
<gene>
    <name evidence="6" type="ORF">AN218_18085</name>
</gene>
<evidence type="ECO:0000259" key="5">
    <source>
        <dbReference type="PROSITE" id="PS51764"/>
    </source>
</evidence>
<feature type="non-terminal residue" evidence="6">
    <location>
        <position position="390"/>
    </location>
</feature>
<evidence type="ECO:0000256" key="3">
    <source>
        <dbReference type="PROSITE-ProRule" id="PRU01100"/>
    </source>
</evidence>
<comment type="similarity">
    <text evidence="3">Belongs to the glycosyl hydrolase 26 family.</text>
</comment>
<keyword evidence="7" id="KW-1185">Reference proteome</keyword>
<dbReference type="Proteomes" id="UP000176005">
    <property type="component" value="Unassembled WGS sequence"/>
</dbReference>
<feature type="active site" description="Nucleophile" evidence="3">
    <location>
        <position position="276"/>
    </location>
</feature>
<dbReference type="SUPFAM" id="SSF51445">
    <property type="entry name" value="(Trans)glycosidases"/>
    <property type="match status" value="1"/>
</dbReference>
<feature type="compositionally biased region" description="Low complexity" evidence="4">
    <location>
        <begin position="15"/>
        <end position="40"/>
    </location>
</feature>